<keyword evidence="3" id="KW-0732">Signal</keyword>
<dbReference type="SUPFAM" id="SSF49503">
    <property type="entry name" value="Cupredoxins"/>
    <property type="match status" value="1"/>
</dbReference>
<dbReference type="EMBL" id="FSRO01000001">
    <property type="protein sequence ID" value="SIN91007.1"/>
    <property type="molecule type" value="Genomic_DNA"/>
</dbReference>
<evidence type="ECO:0000313" key="5">
    <source>
        <dbReference type="EMBL" id="SIN91007.1"/>
    </source>
</evidence>
<dbReference type="RefSeq" id="WP_028462231.1">
    <property type="nucleotide sequence ID" value="NZ_FSRO01000001.1"/>
</dbReference>
<dbReference type="InterPro" id="IPR050845">
    <property type="entry name" value="Cu-binding_ET"/>
</dbReference>
<dbReference type="CDD" id="cd04211">
    <property type="entry name" value="Cupredoxin_like_2"/>
    <property type="match status" value="1"/>
</dbReference>
<dbReference type="AlphaFoldDB" id="A0A1N6F6X3"/>
<organism evidence="5 6">
    <name type="scientific">Nitrosomonas cryotolerans ATCC 49181</name>
    <dbReference type="NCBI Taxonomy" id="1131553"/>
    <lineage>
        <taxon>Bacteria</taxon>
        <taxon>Pseudomonadati</taxon>
        <taxon>Pseudomonadota</taxon>
        <taxon>Betaproteobacteria</taxon>
        <taxon>Nitrosomonadales</taxon>
        <taxon>Nitrosomonadaceae</taxon>
        <taxon>Nitrosomonas</taxon>
    </lineage>
</organism>
<dbReference type="Proteomes" id="UP000185062">
    <property type="component" value="Unassembled WGS sequence"/>
</dbReference>
<feature type="chain" id="PRO_5009935846" evidence="3">
    <location>
        <begin position="28"/>
        <end position="156"/>
    </location>
</feature>
<dbReference type="GO" id="GO:0009055">
    <property type="term" value="F:electron transfer activity"/>
    <property type="evidence" value="ECO:0007669"/>
    <property type="project" value="InterPro"/>
</dbReference>
<reference evidence="5 6" key="1">
    <citation type="submission" date="2016-12" db="EMBL/GenBank/DDBJ databases">
        <authorList>
            <person name="Song W.-J."/>
            <person name="Kurnit D.M."/>
        </authorList>
    </citation>
    <scope>NUCLEOTIDE SEQUENCE [LARGE SCALE GENOMIC DNA]</scope>
    <source>
        <strain evidence="5 6">ATCC 49181</strain>
    </source>
</reference>
<dbReference type="PANTHER" id="PTHR38439">
    <property type="entry name" value="AURACYANIN-B"/>
    <property type="match status" value="1"/>
</dbReference>
<sequence>MRKHLIVCLSFALLNIFSTNIFSSAYSDNNAIDSVIGKPGDASNVTRIIKITVIENRFLPSEINVTQGETIRFVVKSGGNEQHEMIIDTMDNLQEQAKMRRIHPETKAAEQNQIRLDPGEQKELIWQFTRAGTIDFACPLPGHFKGMRGKINVEKK</sequence>
<dbReference type="eggNOG" id="COG4454">
    <property type="taxonomic scope" value="Bacteria"/>
</dbReference>
<keyword evidence="2" id="KW-0186">Copper</keyword>
<dbReference type="STRING" id="44575.SAMN05216419_104215"/>
<gene>
    <name evidence="5" type="ORF">SAMN02743940_0119</name>
</gene>
<proteinExistence type="predicted"/>
<evidence type="ECO:0000256" key="2">
    <source>
        <dbReference type="ARBA" id="ARBA00023008"/>
    </source>
</evidence>
<keyword evidence="6" id="KW-1185">Reference proteome</keyword>
<protein>
    <submittedName>
        <fullName evidence="5">Uncharacterized copper-binding protein, cupredoxin-like subfamily</fullName>
    </submittedName>
</protein>
<feature type="domain" description="Blue (type 1) copper" evidence="4">
    <location>
        <begin position="57"/>
        <end position="154"/>
    </location>
</feature>
<dbReference type="PANTHER" id="PTHR38439:SF3">
    <property type="entry name" value="COPPER-RESISTANT CUPROPROTEIN COPI"/>
    <property type="match status" value="1"/>
</dbReference>
<keyword evidence="1" id="KW-0479">Metal-binding</keyword>
<dbReference type="Gene3D" id="2.60.40.420">
    <property type="entry name" value="Cupredoxins - blue copper proteins"/>
    <property type="match status" value="1"/>
</dbReference>
<evidence type="ECO:0000256" key="1">
    <source>
        <dbReference type="ARBA" id="ARBA00022723"/>
    </source>
</evidence>
<name>A0A1N6F6X3_9PROT</name>
<evidence type="ECO:0000256" key="3">
    <source>
        <dbReference type="SAM" id="SignalP"/>
    </source>
</evidence>
<dbReference type="InterPro" id="IPR000923">
    <property type="entry name" value="BlueCu_1"/>
</dbReference>
<feature type="signal peptide" evidence="3">
    <location>
        <begin position="1"/>
        <end position="27"/>
    </location>
</feature>
<accession>A0A1N6F6X3</accession>
<dbReference type="Pfam" id="PF00127">
    <property type="entry name" value="Copper-bind"/>
    <property type="match status" value="1"/>
</dbReference>
<evidence type="ECO:0000259" key="4">
    <source>
        <dbReference type="Pfam" id="PF00127"/>
    </source>
</evidence>
<evidence type="ECO:0000313" key="6">
    <source>
        <dbReference type="Proteomes" id="UP000185062"/>
    </source>
</evidence>
<dbReference type="GO" id="GO:0005507">
    <property type="term" value="F:copper ion binding"/>
    <property type="evidence" value="ECO:0007669"/>
    <property type="project" value="InterPro"/>
</dbReference>
<dbReference type="InterPro" id="IPR008972">
    <property type="entry name" value="Cupredoxin"/>
</dbReference>